<comment type="caution">
    <text evidence="2">The sequence shown here is derived from an EMBL/GenBank/DDBJ whole genome shotgun (WGS) entry which is preliminary data.</text>
</comment>
<dbReference type="AlphaFoldDB" id="A0A6L2MI87"/>
<evidence type="ECO:0000256" key="1">
    <source>
        <dbReference type="SAM" id="MobiDB-lite"/>
    </source>
</evidence>
<proteinExistence type="predicted"/>
<name>A0A6L2MI87_TANCI</name>
<dbReference type="EMBL" id="BKCJ010006735">
    <property type="protein sequence ID" value="GEU73671.1"/>
    <property type="molecule type" value="Genomic_DNA"/>
</dbReference>
<organism evidence="2">
    <name type="scientific">Tanacetum cinerariifolium</name>
    <name type="common">Dalmatian daisy</name>
    <name type="synonym">Chrysanthemum cinerariifolium</name>
    <dbReference type="NCBI Taxonomy" id="118510"/>
    <lineage>
        <taxon>Eukaryota</taxon>
        <taxon>Viridiplantae</taxon>
        <taxon>Streptophyta</taxon>
        <taxon>Embryophyta</taxon>
        <taxon>Tracheophyta</taxon>
        <taxon>Spermatophyta</taxon>
        <taxon>Magnoliopsida</taxon>
        <taxon>eudicotyledons</taxon>
        <taxon>Gunneridae</taxon>
        <taxon>Pentapetalae</taxon>
        <taxon>asterids</taxon>
        <taxon>campanulids</taxon>
        <taxon>Asterales</taxon>
        <taxon>Asteraceae</taxon>
        <taxon>Asteroideae</taxon>
        <taxon>Anthemideae</taxon>
        <taxon>Anthemidinae</taxon>
        <taxon>Tanacetum</taxon>
    </lineage>
</organism>
<reference evidence="2" key="1">
    <citation type="journal article" date="2019" name="Sci. Rep.">
        <title>Draft genome of Tanacetum cinerariifolium, the natural source of mosquito coil.</title>
        <authorList>
            <person name="Yamashiro T."/>
            <person name="Shiraishi A."/>
            <person name="Satake H."/>
            <person name="Nakayama K."/>
        </authorList>
    </citation>
    <scope>NUCLEOTIDE SEQUENCE</scope>
</reference>
<feature type="region of interest" description="Disordered" evidence="1">
    <location>
        <begin position="289"/>
        <end position="335"/>
    </location>
</feature>
<sequence>MSTKHDIYVAVSENRPPMLNKYIYVPWPSHFLRYAMVRISLDSMLGRLQEIGMGIMQYRMSGIRNCTVRPRRRDVAYLQTQFLIAQKEEAIIQLRAKEFDLMAAARDIDEIEEVNANCILMANLQQTSTSGTQTKKAPVYDSDGSAENNSNVISEVYSMEQSGGTVEEHHATVEETRAYFESLYNKKNPVVRQSNSFQSKRPKSLKTRIPPKVVEANDLLNPVTSNLVTTRNESHVVENDKVTALEMFRNNSFKTSREDKFMPINQDRVSVRTNMVTFSQPHVIIKKDVNSDSNGLSSTRVDITAKTRRPQPRSNTKSDRVPSASQSSCIKNKEVEVEDHHRNLLHSKNKKHMSSECNNIKLAIGIINLKLFVLHGKSKASTHKPKPVPNSKQRLHLLHMDLCRSKDEAPEEVKTFLKKIQVLLQALVIIAEATATACYTQNHSIIHRRFSKTPYELINGRKLDISFLHVFEALCYPKNDREDIEKLETMNVTFDELSPMAFEQLNSKPGLQGMTSRQISLGLDLTYASSIITSQKLTKHELELLFEAMYDDYIGGQSSAAPRTDSVALASQVLQTSTEFTTTADTAPTPKNSSSQVVDTLNTLQDVDKLQPKHIQQQDDQS</sequence>
<evidence type="ECO:0000313" key="2">
    <source>
        <dbReference type="EMBL" id="GEU73671.1"/>
    </source>
</evidence>
<gene>
    <name evidence="2" type="ORF">Tci_045649</name>
</gene>
<accession>A0A6L2MI87</accession>
<protein>
    <submittedName>
        <fullName evidence="2">Uncharacterized protein</fullName>
    </submittedName>
</protein>
<feature type="compositionally biased region" description="Polar residues" evidence="1">
    <location>
        <begin position="291"/>
        <end position="301"/>
    </location>
</feature>